<keyword evidence="5 14" id="KW-0812">Transmembrane</keyword>
<comment type="caution">
    <text evidence="15">The sequence shown here is derived from an EMBL/GenBank/DDBJ whole genome shotgun (WGS) entry which is preliminary data.</text>
</comment>
<dbReference type="InterPro" id="IPR001734">
    <property type="entry name" value="Na/solute_symporter"/>
</dbReference>
<dbReference type="Gene3D" id="1.20.1730.10">
    <property type="entry name" value="Sodium/glucose cotransporter"/>
    <property type="match status" value="1"/>
</dbReference>
<feature type="transmembrane region" description="Helical" evidence="14">
    <location>
        <begin position="24"/>
        <end position="44"/>
    </location>
</feature>
<feature type="transmembrane region" description="Helical" evidence="14">
    <location>
        <begin position="183"/>
        <end position="205"/>
    </location>
</feature>
<proteinExistence type="inferred from homology"/>
<feature type="transmembrane region" description="Helical" evidence="14">
    <location>
        <begin position="145"/>
        <end position="163"/>
    </location>
</feature>
<keyword evidence="4 14" id="KW-1003">Cell membrane</keyword>
<evidence type="ECO:0000256" key="10">
    <source>
        <dbReference type="ARBA" id="ARBA00023136"/>
    </source>
</evidence>
<protein>
    <recommendedName>
        <fullName evidence="14">Sodium/proline symporter</fullName>
    </recommendedName>
    <alternativeName>
        <fullName evidence="14">Proline permease</fullName>
    </alternativeName>
</protein>
<evidence type="ECO:0000313" key="16">
    <source>
        <dbReference type="Proteomes" id="UP000186030"/>
    </source>
</evidence>
<dbReference type="CDD" id="cd11475">
    <property type="entry name" value="SLC5sbd_PutP"/>
    <property type="match status" value="1"/>
</dbReference>
<dbReference type="EMBL" id="MQMG01000020">
    <property type="protein sequence ID" value="OKO93617.1"/>
    <property type="molecule type" value="Genomic_DNA"/>
</dbReference>
<dbReference type="InterPro" id="IPR038377">
    <property type="entry name" value="Na/Glc_symporter_sf"/>
</dbReference>
<feature type="transmembrane region" description="Helical" evidence="14">
    <location>
        <begin position="416"/>
        <end position="441"/>
    </location>
</feature>
<dbReference type="Pfam" id="PF00474">
    <property type="entry name" value="SSF"/>
    <property type="match status" value="1"/>
</dbReference>
<comment type="subcellular location">
    <subcellularLocation>
        <location evidence="1 14">Cell membrane</location>
        <topology evidence="1 14">Multi-pass membrane protein</topology>
    </subcellularLocation>
</comment>
<evidence type="ECO:0000256" key="12">
    <source>
        <dbReference type="ARBA" id="ARBA00033708"/>
    </source>
</evidence>
<comment type="catalytic activity">
    <reaction evidence="12">
        <text>L-proline(in) + Na(+)(in) = L-proline(out) + Na(+)(out)</text>
        <dbReference type="Rhea" id="RHEA:28967"/>
        <dbReference type="ChEBI" id="CHEBI:29101"/>
        <dbReference type="ChEBI" id="CHEBI:60039"/>
    </reaction>
</comment>
<keyword evidence="6 14" id="KW-0769">Symport</keyword>
<feature type="transmembrane region" description="Helical" evidence="14">
    <location>
        <begin position="212"/>
        <end position="230"/>
    </location>
</feature>
<keyword evidence="14" id="KW-0029">Amino-acid transport</keyword>
<organism evidence="15 16">
    <name type="scientific">Geobacillus proteiniphilus</name>
    <dbReference type="NCBI Taxonomy" id="860353"/>
    <lineage>
        <taxon>Bacteria</taxon>
        <taxon>Bacillati</taxon>
        <taxon>Bacillota</taxon>
        <taxon>Bacilli</taxon>
        <taxon>Bacillales</taxon>
        <taxon>Anoxybacillaceae</taxon>
        <taxon>Geobacillus</taxon>
    </lineage>
</organism>
<evidence type="ECO:0000256" key="4">
    <source>
        <dbReference type="ARBA" id="ARBA00022475"/>
    </source>
</evidence>
<dbReference type="NCBIfam" id="TIGR00813">
    <property type="entry name" value="sss"/>
    <property type="match status" value="1"/>
</dbReference>
<dbReference type="GO" id="GO:0015824">
    <property type="term" value="P:proline transport"/>
    <property type="evidence" value="ECO:0007669"/>
    <property type="project" value="UniProtKB-UniRule"/>
</dbReference>
<dbReference type="PANTHER" id="PTHR48086:SF3">
    <property type="entry name" value="SODIUM_PROLINE SYMPORTER"/>
    <property type="match status" value="1"/>
</dbReference>
<feature type="transmembrane region" description="Helical" evidence="14">
    <location>
        <begin position="448"/>
        <end position="467"/>
    </location>
</feature>
<evidence type="ECO:0000256" key="7">
    <source>
        <dbReference type="ARBA" id="ARBA00022989"/>
    </source>
</evidence>
<dbReference type="GO" id="GO:0005298">
    <property type="term" value="F:proline:sodium symporter activity"/>
    <property type="evidence" value="ECO:0007669"/>
    <property type="project" value="UniProtKB-UniRule"/>
</dbReference>
<feature type="transmembrane region" description="Helical" evidence="14">
    <location>
        <begin position="295"/>
        <end position="322"/>
    </location>
</feature>
<evidence type="ECO:0000256" key="13">
    <source>
        <dbReference type="RuleBase" id="RU362091"/>
    </source>
</evidence>
<evidence type="ECO:0000256" key="1">
    <source>
        <dbReference type="ARBA" id="ARBA00004651"/>
    </source>
</evidence>
<gene>
    <name evidence="15" type="ORF">BRO54_1849</name>
</gene>
<evidence type="ECO:0000313" key="15">
    <source>
        <dbReference type="EMBL" id="OKO93617.1"/>
    </source>
</evidence>
<sequence>MAGREGEHGAMAAKRMIQRGGETMNGIILAELVLYCLVIAALGYRYGRREMSHSDFLLGGKKLPGWALAFSERATGESAWLLLGYTGFVFASGLSAIWVAVGIVIGIVCAWLFLADRFRQEAERHGALTLPGYLAKRFGAHGRTILWLSTVLIFSFMMFYFSAQIAGAGKTLFAVFHIDPKLGMVISVAIVIILSYTGGFVSVVWTDMIQSVLMLATLVILPIVALVEIYSGGLSISAALHQAKPGLDSWTGGAAGFALGLLLFNNFAWFFGYLGGQPQLSVRFMALKDTREAKTAKTVAIIWTLLAYGGAFLIGLAALALYQNQSFADVETVLPHMALDLLPPWLAGVLLSGILAAIVTTADSQLLVITSSISEDIVRRSLRLCLSERQLVALSRAVVVIAGLLGLVLAMTSETLVYFIVSWAWAGIGCTLSPVILLSFFWKRYSGIGAIATIVAGFVSTVIWISSPLEAIISSRFTTFAIALIAGVLFSLLFPDRQQAR</sequence>
<feature type="transmembrane region" description="Helical" evidence="14">
    <location>
        <begin position="391"/>
        <end position="410"/>
    </location>
</feature>
<dbReference type="PROSITE" id="PS50283">
    <property type="entry name" value="NA_SOLUT_SYMP_3"/>
    <property type="match status" value="1"/>
</dbReference>
<evidence type="ECO:0000256" key="8">
    <source>
        <dbReference type="ARBA" id="ARBA00023053"/>
    </source>
</evidence>
<feature type="transmembrane region" description="Helical" evidence="14">
    <location>
        <begin position="342"/>
        <end position="370"/>
    </location>
</feature>
<reference evidence="15 16" key="1">
    <citation type="submission" date="2016-11" db="EMBL/GenBank/DDBJ databases">
        <authorList>
            <person name="Kadnikov V."/>
            <person name="Nazina T."/>
        </authorList>
    </citation>
    <scope>NUCLEOTIDE SEQUENCE [LARGE SCALE GENOMIC DNA]</scope>
    <source>
        <strain evidence="15 16">1017</strain>
    </source>
</reference>
<evidence type="ECO:0000256" key="14">
    <source>
        <dbReference type="RuleBase" id="RU366012"/>
    </source>
</evidence>
<keyword evidence="8 14" id="KW-0915">Sodium</keyword>
<feature type="transmembrane region" description="Helical" evidence="14">
    <location>
        <begin position="88"/>
        <end position="114"/>
    </location>
</feature>
<evidence type="ECO:0000256" key="3">
    <source>
        <dbReference type="ARBA" id="ARBA00022448"/>
    </source>
</evidence>
<dbReference type="PANTHER" id="PTHR48086">
    <property type="entry name" value="SODIUM/PROLINE SYMPORTER-RELATED"/>
    <property type="match status" value="1"/>
</dbReference>
<dbReference type="Proteomes" id="UP000186030">
    <property type="component" value="Unassembled WGS sequence"/>
</dbReference>
<accession>A0A1Q5T021</accession>
<name>A0A1Q5T021_9BACL</name>
<keyword evidence="9 14" id="KW-0406">Ion transport</keyword>
<comment type="similarity">
    <text evidence="2 13">Belongs to the sodium:solute symporter (SSF) (TC 2.A.21) family.</text>
</comment>
<dbReference type="InterPro" id="IPR011851">
    <property type="entry name" value="Na/Pro_symporter"/>
</dbReference>
<feature type="transmembrane region" description="Helical" evidence="14">
    <location>
        <begin position="473"/>
        <end position="494"/>
    </location>
</feature>
<feature type="transmembrane region" description="Helical" evidence="14">
    <location>
        <begin position="250"/>
        <end position="274"/>
    </location>
</feature>
<dbReference type="GO" id="GO:0005886">
    <property type="term" value="C:plasma membrane"/>
    <property type="evidence" value="ECO:0007669"/>
    <property type="project" value="UniProtKB-SubCell"/>
</dbReference>
<evidence type="ECO:0000256" key="6">
    <source>
        <dbReference type="ARBA" id="ARBA00022847"/>
    </source>
</evidence>
<keyword evidence="7 14" id="KW-1133">Transmembrane helix</keyword>
<evidence type="ECO:0000256" key="2">
    <source>
        <dbReference type="ARBA" id="ARBA00006434"/>
    </source>
</evidence>
<keyword evidence="11 14" id="KW-0739">Sodium transport</keyword>
<reference evidence="16" key="2">
    <citation type="submission" date="2017-01" db="EMBL/GenBank/DDBJ databases">
        <title>Genome sequencing and annotation of Geobacillus sp. 1017, a Hydrocarbon-Oxidizing Thermophilic Bacterium Isolated from a Heavy Oil Reservoir (China).</title>
        <authorList>
            <person name="Kadnikov V.V."/>
            <person name="Mardanov A.V."/>
            <person name="Poltaraus A.B."/>
            <person name="Sokolova D.S."/>
            <person name="Semenova E.M."/>
            <person name="Ravin N.V."/>
            <person name="Tourova T.P."/>
            <person name="Nazina T.N."/>
        </authorList>
    </citation>
    <scope>NUCLEOTIDE SEQUENCE [LARGE SCALE GENOMIC DNA]</scope>
    <source>
        <strain evidence="16">1017</strain>
    </source>
</reference>
<evidence type="ECO:0000256" key="9">
    <source>
        <dbReference type="ARBA" id="ARBA00023065"/>
    </source>
</evidence>
<keyword evidence="3 14" id="KW-0813">Transport</keyword>
<evidence type="ECO:0000256" key="5">
    <source>
        <dbReference type="ARBA" id="ARBA00022692"/>
    </source>
</evidence>
<evidence type="ECO:0000256" key="11">
    <source>
        <dbReference type="ARBA" id="ARBA00023201"/>
    </source>
</evidence>
<dbReference type="GO" id="GO:0031402">
    <property type="term" value="F:sodium ion binding"/>
    <property type="evidence" value="ECO:0007669"/>
    <property type="project" value="UniProtKB-UniRule"/>
</dbReference>
<dbReference type="InterPro" id="IPR050277">
    <property type="entry name" value="Sodium:Solute_Symporter"/>
</dbReference>
<comment type="function">
    <text evidence="14">Catalyzes the sodium-dependent uptake of extracellular L-proline.</text>
</comment>
<dbReference type="AlphaFoldDB" id="A0A1Q5T021"/>
<keyword evidence="10 14" id="KW-0472">Membrane</keyword>